<evidence type="ECO:0000313" key="2">
    <source>
        <dbReference type="WBParaSite" id="nRc.2.0.1.t33483-RA"/>
    </source>
</evidence>
<sequence>MMINPTTKYAIDEMQEIIEKRSAWQLSRQKLHSEDEEHSFLAPTCSSASAVIRINAQIGASLNEPLFPATLTIENFGISFTTFNNKTPIDNKVMMPNRNLDSRRSVLLADA</sequence>
<organism evidence="1 2">
    <name type="scientific">Romanomermis culicivorax</name>
    <name type="common">Nematode worm</name>
    <dbReference type="NCBI Taxonomy" id="13658"/>
    <lineage>
        <taxon>Eukaryota</taxon>
        <taxon>Metazoa</taxon>
        <taxon>Ecdysozoa</taxon>
        <taxon>Nematoda</taxon>
        <taxon>Enoplea</taxon>
        <taxon>Dorylaimia</taxon>
        <taxon>Mermithida</taxon>
        <taxon>Mermithoidea</taxon>
        <taxon>Mermithidae</taxon>
        <taxon>Romanomermis</taxon>
    </lineage>
</organism>
<protein>
    <submittedName>
        <fullName evidence="2">Uncharacterized protein</fullName>
    </submittedName>
</protein>
<keyword evidence="1" id="KW-1185">Reference proteome</keyword>
<accession>A0A915K574</accession>
<dbReference type="WBParaSite" id="nRc.2.0.1.t33483-RA">
    <property type="protein sequence ID" value="nRc.2.0.1.t33483-RA"/>
    <property type="gene ID" value="nRc.2.0.1.g33483"/>
</dbReference>
<evidence type="ECO:0000313" key="1">
    <source>
        <dbReference type="Proteomes" id="UP000887565"/>
    </source>
</evidence>
<dbReference type="AlphaFoldDB" id="A0A915K574"/>
<name>A0A915K574_ROMCU</name>
<proteinExistence type="predicted"/>
<reference evidence="2" key="1">
    <citation type="submission" date="2022-11" db="UniProtKB">
        <authorList>
            <consortium name="WormBaseParasite"/>
        </authorList>
    </citation>
    <scope>IDENTIFICATION</scope>
</reference>
<dbReference type="Proteomes" id="UP000887565">
    <property type="component" value="Unplaced"/>
</dbReference>